<evidence type="ECO:0000313" key="1">
    <source>
        <dbReference type="EMBL" id="PKW25716.1"/>
    </source>
</evidence>
<dbReference type="OrthoDB" id="9801163at2"/>
<sequence length="135" mass="14554">MTPPGEVPDLDGLLALADDLVRAAGWLRREVVGNDPTMARSYAWSAARRAHALAVATDTWGSHLSQPADIPPAPVSLAGQSLDEGVGRLGDSDLLALHDQLAWDLHREPRVAAAAWLREGLSRVAAEMHERGLRR</sequence>
<gene>
    <name evidence="1" type="ORF">ATL31_0515</name>
</gene>
<dbReference type="EMBL" id="PJNE01000001">
    <property type="protein sequence ID" value="PKW25716.1"/>
    <property type="molecule type" value="Genomic_DNA"/>
</dbReference>
<reference evidence="1 2" key="1">
    <citation type="submission" date="2017-12" db="EMBL/GenBank/DDBJ databases">
        <title>Sequencing the genomes of 1000 Actinobacteria strains.</title>
        <authorList>
            <person name="Klenk H.-P."/>
        </authorList>
    </citation>
    <scope>NUCLEOTIDE SEQUENCE [LARGE SCALE GENOMIC DNA]</scope>
    <source>
        <strain evidence="1 2">DSM 12806</strain>
    </source>
</reference>
<comment type="caution">
    <text evidence="1">The sequence shown here is derived from an EMBL/GenBank/DDBJ whole genome shotgun (WGS) entry which is preliminary data.</text>
</comment>
<evidence type="ECO:0000313" key="2">
    <source>
        <dbReference type="Proteomes" id="UP000233781"/>
    </source>
</evidence>
<proteinExistence type="predicted"/>
<organism evidence="1 2">
    <name type="scientific">Phycicoccus duodecadis</name>
    <dbReference type="NCBI Taxonomy" id="173053"/>
    <lineage>
        <taxon>Bacteria</taxon>
        <taxon>Bacillati</taxon>
        <taxon>Actinomycetota</taxon>
        <taxon>Actinomycetes</taxon>
        <taxon>Micrococcales</taxon>
        <taxon>Intrasporangiaceae</taxon>
        <taxon>Phycicoccus</taxon>
    </lineage>
</organism>
<dbReference type="Proteomes" id="UP000233781">
    <property type="component" value="Unassembled WGS sequence"/>
</dbReference>
<keyword evidence="2" id="KW-1185">Reference proteome</keyword>
<accession>A0A2N3YFV2</accession>
<dbReference type="RefSeq" id="WP_101394400.1">
    <property type="nucleotide sequence ID" value="NZ_PJNE01000001.1"/>
</dbReference>
<name>A0A2N3YFV2_9MICO</name>
<protein>
    <submittedName>
        <fullName evidence="1">Uncharacterized protein</fullName>
    </submittedName>
</protein>
<dbReference type="AlphaFoldDB" id="A0A2N3YFV2"/>